<reference evidence="1" key="1">
    <citation type="submission" date="2018-01" db="EMBL/GenBank/DDBJ databases">
        <authorList>
            <person name="Krukenberg V."/>
        </authorList>
    </citation>
    <scope>NUCLEOTIDE SEQUENCE</scope>
    <source>
        <strain evidence="1">E20ANME2</strain>
    </source>
</reference>
<protein>
    <submittedName>
        <fullName evidence="1">Peptidase A24</fullName>
    </submittedName>
</protein>
<evidence type="ECO:0000313" key="2">
    <source>
        <dbReference type="Proteomes" id="UP000248329"/>
    </source>
</evidence>
<evidence type="ECO:0000313" key="1">
    <source>
        <dbReference type="EMBL" id="PXF61194.1"/>
    </source>
</evidence>
<organism evidence="1 2">
    <name type="scientific">Candidatus Methanogaster sp</name>
    <dbReference type="NCBI Taxonomy" id="3386292"/>
    <lineage>
        <taxon>Archaea</taxon>
        <taxon>Methanobacteriati</taxon>
        <taxon>Methanobacteriota</taxon>
        <taxon>Stenosarchaea group</taxon>
        <taxon>Methanomicrobia</taxon>
        <taxon>Methanosarcinales</taxon>
        <taxon>ANME-2 cluster</taxon>
        <taxon>Candidatus Methanogasteraceae</taxon>
        <taxon>Candidatus Methanogaster</taxon>
    </lineage>
</organism>
<accession>A0AC61L3Z5</accession>
<proteinExistence type="predicted"/>
<dbReference type="Proteomes" id="UP000248329">
    <property type="component" value="Unassembled WGS sequence"/>
</dbReference>
<comment type="caution">
    <text evidence="1">The sequence shown here is derived from an EMBL/GenBank/DDBJ whole genome shotgun (WGS) entry which is preliminary data.</text>
</comment>
<gene>
    <name evidence="1" type="ORF">C4B59_05450</name>
</gene>
<dbReference type="EMBL" id="PQXF01000007">
    <property type="protein sequence ID" value="PXF61194.1"/>
    <property type="molecule type" value="Genomic_DNA"/>
</dbReference>
<sequence length="251" mass="27790">MIDLIKLFICLAFLLYSCRCDLKTRTVPNELWGVVFVAALPLVIADALAQGSRYIISMTVSVVGIYVFVYILFQLGAFGGADAKALIALSFIFPAFPDMTVFGFRLPLSGVPPLDIFAFSTLANAVLLTIVVPLGILTYNLCTLSAREIMEKPWYLVVGYKCRISDLKDRHVRLIEDFECEGGEVKKKFTRRGIDIDDPVLERLEQFASRGLIGKRVWVTPGLPFMIPITAGFVAAVVYGDLISSCMMTLL</sequence>
<name>A0AC61L3Z5_9EURY</name>